<evidence type="ECO:0000256" key="4">
    <source>
        <dbReference type="ARBA" id="ARBA00022989"/>
    </source>
</evidence>
<evidence type="ECO:0000259" key="9">
    <source>
        <dbReference type="Pfam" id="PF13962"/>
    </source>
</evidence>
<evidence type="ECO:0000256" key="7">
    <source>
        <dbReference type="PROSITE-ProRule" id="PRU00023"/>
    </source>
</evidence>
<keyword evidence="11" id="KW-1185">Reference proteome</keyword>
<keyword evidence="2 8" id="KW-0812">Transmembrane</keyword>
<keyword evidence="3" id="KW-0677">Repeat</keyword>
<evidence type="ECO:0000256" key="6">
    <source>
        <dbReference type="ARBA" id="ARBA00023136"/>
    </source>
</evidence>
<evidence type="ECO:0000313" key="10">
    <source>
        <dbReference type="EnsemblPlants" id="HORVU.MOREX.r3.6HG0632720.1"/>
    </source>
</evidence>
<feature type="transmembrane region" description="Helical" evidence="8">
    <location>
        <begin position="556"/>
        <end position="576"/>
    </location>
</feature>
<dbReference type="SMART" id="SM00248">
    <property type="entry name" value="ANK"/>
    <property type="match status" value="7"/>
</dbReference>
<accession>A0A8I6YXF8</accession>
<dbReference type="PROSITE" id="PS50088">
    <property type="entry name" value="ANK_REPEAT"/>
    <property type="match status" value="2"/>
</dbReference>
<dbReference type="Pfam" id="PF00023">
    <property type="entry name" value="Ank"/>
    <property type="match status" value="1"/>
</dbReference>
<dbReference type="Gene3D" id="1.25.40.20">
    <property type="entry name" value="Ankyrin repeat-containing domain"/>
    <property type="match status" value="1"/>
</dbReference>
<dbReference type="Gramene" id="HORVU.MOREX.r2.6HG0525450.1">
    <property type="protein sequence ID" value="HORVU.MOREX.r2.6HG0525450.1"/>
    <property type="gene ID" value="HORVU.MOREX.r2.6HG0525450"/>
</dbReference>
<evidence type="ECO:0000256" key="8">
    <source>
        <dbReference type="SAM" id="Phobius"/>
    </source>
</evidence>
<feature type="transmembrane region" description="Helical" evidence="8">
    <location>
        <begin position="583"/>
        <end position="601"/>
    </location>
</feature>
<evidence type="ECO:0000313" key="11">
    <source>
        <dbReference type="Proteomes" id="UP000011116"/>
    </source>
</evidence>
<dbReference type="EnsemblPlants" id="HORVU.MOREX.r3.6HG0632720.1">
    <property type="protein sequence ID" value="HORVU.MOREX.r3.6HG0632720.1"/>
    <property type="gene ID" value="HORVU.MOREX.r3.6HG0632720"/>
</dbReference>
<dbReference type="Gramene" id="HORVU.MOREX.r3.6HG0632720.1">
    <property type="protein sequence ID" value="HORVU.MOREX.r3.6HG0632720.1"/>
    <property type="gene ID" value="HORVU.MOREX.r3.6HG0632720"/>
</dbReference>
<evidence type="ECO:0000256" key="3">
    <source>
        <dbReference type="ARBA" id="ARBA00022737"/>
    </source>
</evidence>
<proteinExistence type="predicted"/>
<evidence type="ECO:0000256" key="5">
    <source>
        <dbReference type="ARBA" id="ARBA00023043"/>
    </source>
</evidence>
<feature type="domain" description="PGG" evidence="9">
    <location>
        <begin position="464"/>
        <end position="573"/>
    </location>
</feature>
<reference evidence="10" key="3">
    <citation type="submission" date="2022-01" db="UniProtKB">
        <authorList>
            <consortium name="EnsemblPlants"/>
        </authorList>
    </citation>
    <scope>IDENTIFICATION</scope>
    <source>
        <strain evidence="10">subsp. vulgare</strain>
    </source>
</reference>
<reference evidence="10" key="2">
    <citation type="submission" date="2020-10" db="EMBL/GenBank/DDBJ databases">
        <authorList>
            <person name="Scholz U."/>
            <person name="Mascher M."/>
            <person name="Fiebig A."/>
        </authorList>
    </citation>
    <scope>NUCLEOTIDE SEQUENCE [LARGE SCALE GENOMIC DNA]</scope>
    <source>
        <strain evidence="10">cv. Morex</strain>
    </source>
</reference>
<dbReference type="SUPFAM" id="SSF48403">
    <property type="entry name" value="Ankyrin repeat"/>
    <property type="match status" value="2"/>
</dbReference>
<dbReference type="InterPro" id="IPR002110">
    <property type="entry name" value="Ankyrin_rpt"/>
</dbReference>
<dbReference type="GO" id="GO:0005886">
    <property type="term" value="C:plasma membrane"/>
    <property type="evidence" value="ECO:0000318"/>
    <property type="project" value="GO_Central"/>
</dbReference>
<keyword evidence="4 8" id="KW-1133">Transmembrane helix</keyword>
<dbReference type="Proteomes" id="UP000011116">
    <property type="component" value="Chromosome 6H"/>
</dbReference>
<dbReference type="AlphaFoldDB" id="A0A8I6YXF8"/>
<dbReference type="SMR" id="A0A8I6YXF8"/>
<feature type="transmembrane region" description="Helical" evidence="8">
    <location>
        <begin position="474"/>
        <end position="494"/>
    </location>
</feature>
<comment type="subcellular location">
    <subcellularLocation>
        <location evidence="1">Membrane</location>
        <topology evidence="1">Multi-pass membrane protein</topology>
    </subcellularLocation>
</comment>
<feature type="repeat" description="ANK" evidence="7">
    <location>
        <begin position="114"/>
        <end position="136"/>
    </location>
</feature>
<dbReference type="Pfam" id="PF13857">
    <property type="entry name" value="Ank_5"/>
    <property type="match status" value="1"/>
</dbReference>
<sequence length="669" mass="71697">MPSSTLLAAPSSAVVANAAPPMAATMEGRMDARLLAAACSSSFHDLESLLDGQAAAYTMGSSASQPPSLYAVTVGGDTLLHVVAASHGDSEELLNKARLVYDKAPSLLFVQNIQGDTPLHRAARKGNAPMVSLLVDLANGQGVNNGKGLLETQNKLKETALHEAVRFGSNDMVNLLMAHDPELATIPEEGTSPLYLAILLENKIIAETLYELSGGVLSYSGPNGQNALHVAVQRSQDLTKMLLEWNNDLTLQGDANGSILLHFAVLATLPQIKRDNQAMCSQLLKANPDALYQPDHSGSFPTHMAASTGATWVIDDFLMKSPNCAGLLDARGRTFLHVAVDRMNTRTVDYACRNISLSWILNMQDKDGNTALHLAIRKGSLRMFCSLFGNRQVQLNITNEKGMTPLGMAHHNLAEGLQMNMVNEEKIIKALKSVRTERGIFHQGFLNEYDIDKARQDEIHTVNQVKEGTQSRCIVAVLIATVTFGAMFAMPGGYRGDGHPNAGSPTLAGTPTFDVFILANALAFALSATAVISLMFSGDPTVCLPRRKLLFESSLGFIILSVASMIVAFIFGTGAVLASIAPVYVSAVLVSFAIVSIYHLWQRGYNENALFVAVCKRKGICYGIVACPSPPTAYLGILVLSLMFALSFVLMTHTGGKAEPPAQPLTPFA</sequence>
<keyword evidence="6 8" id="KW-0472">Membrane</keyword>
<dbReference type="Pfam" id="PF13962">
    <property type="entry name" value="PGG"/>
    <property type="match status" value="1"/>
</dbReference>
<dbReference type="PANTHER" id="PTHR24186">
    <property type="entry name" value="PROTEIN PHOSPHATASE 1 REGULATORY SUBUNIT"/>
    <property type="match status" value="1"/>
</dbReference>
<dbReference type="InterPro" id="IPR036770">
    <property type="entry name" value="Ankyrin_rpt-contain_sf"/>
</dbReference>
<feature type="transmembrane region" description="Helical" evidence="8">
    <location>
        <begin position="515"/>
        <end position="536"/>
    </location>
</feature>
<dbReference type="Pfam" id="PF12796">
    <property type="entry name" value="Ank_2"/>
    <property type="match status" value="1"/>
</dbReference>
<dbReference type="PROSITE" id="PS50297">
    <property type="entry name" value="ANK_REP_REGION"/>
    <property type="match status" value="1"/>
</dbReference>
<feature type="repeat" description="ANK" evidence="7">
    <location>
        <begin position="367"/>
        <end position="400"/>
    </location>
</feature>
<keyword evidence="5 7" id="KW-0040">ANK repeat</keyword>
<organism evidence="10 11">
    <name type="scientific">Hordeum vulgare subsp. vulgare</name>
    <name type="common">Domesticated barley</name>
    <dbReference type="NCBI Taxonomy" id="112509"/>
    <lineage>
        <taxon>Eukaryota</taxon>
        <taxon>Viridiplantae</taxon>
        <taxon>Streptophyta</taxon>
        <taxon>Embryophyta</taxon>
        <taxon>Tracheophyta</taxon>
        <taxon>Spermatophyta</taxon>
        <taxon>Magnoliopsida</taxon>
        <taxon>Liliopsida</taxon>
        <taxon>Poales</taxon>
        <taxon>Poaceae</taxon>
        <taxon>BOP clade</taxon>
        <taxon>Pooideae</taxon>
        <taxon>Triticodae</taxon>
        <taxon>Triticeae</taxon>
        <taxon>Hordeinae</taxon>
        <taxon>Hordeum</taxon>
    </lineage>
</organism>
<name>A0A8I6YXF8_HORVV</name>
<dbReference type="InterPro" id="IPR026961">
    <property type="entry name" value="PGG_dom"/>
</dbReference>
<reference evidence="11" key="1">
    <citation type="journal article" date="2012" name="Nature">
        <title>A physical, genetic and functional sequence assembly of the barley genome.</title>
        <authorList>
            <consortium name="The International Barley Genome Sequencing Consortium"/>
            <person name="Mayer K.F."/>
            <person name="Waugh R."/>
            <person name="Brown J.W."/>
            <person name="Schulman A."/>
            <person name="Langridge P."/>
            <person name="Platzer M."/>
            <person name="Fincher G.B."/>
            <person name="Muehlbauer G.J."/>
            <person name="Sato K."/>
            <person name="Close T.J."/>
            <person name="Wise R.P."/>
            <person name="Stein N."/>
        </authorList>
    </citation>
    <scope>NUCLEOTIDE SEQUENCE [LARGE SCALE GENOMIC DNA]</scope>
    <source>
        <strain evidence="11">cv. Morex</strain>
    </source>
</reference>
<evidence type="ECO:0000256" key="2">
    <source>
        <dbReference type="ARBA" id="ARBA00022692"/>
    </source>
</evidence>
<evidence type="ECO:0000256" key="1">
    <source>
        <dbReference type="ARBA" id="ARBA00004141"/>
    </source>
</evidence>
<dbReference type="PANTHER" id="PTHR24186:SF45">
    <property type="entry name" value="PGG DOMAIN-CONTAINING PROTEIN"/>
    <property type="match status" value="1"/>
</dbReference>
<protein>
    <recommendedName>
        <fullName evidence="9">PGG domain-containing protein</fullName>
    </recommendedName>
</protein>